<protein>
    <submittedName>
        <fullName evidence="2">Uncharacterized protein</fullName>
    </submittedName>
</protein>
<reference evidence="2 3" key="1">
    <citation type="submission" date="2024-04" db="EMBL/GenBank/DDBJ databases">
        <title>Phyllosticta paracitricarpa is synonymous to the EU quarantine fungus P. citricarpa based on phylogenomic analyses.</title>
        <authorList>
            <consortium name="Lawrence Berkeley National Laboratory"/>
            <person name="Van Ingen-Buijs V.A."/>
            <person name="Van Westerhoven A.C."/>
            <person name="Haridas S."/>
            <person name="Skiadas P."/>
            <person name="Martin F."/>
            <person name="Groenewald J.Z."/>
            <person name="Crous P.W."/>
            <person name="Seidl M.F."/>
        </authorList>
    </citation>
    <scope>NUCLEOTIDE SEQUENCE [LARGE SCALE GENOMIC DNA]</scope>
    <source>
        <strain evidence="2 3">CBS 123374</strain>
    </source>
</reference>
<evidence type="ECO:0000256" key="1">
    <source>
        <dbReference type="SAM" id="MobiDB-lite"/>
    </source>
</evidence>
<keyword evidence="3" id="KW-1185">Reference proteome</keyword>
<gene>
    <name evidence="2" type="ORF">HDK90DRAFT_515750</name>
</gene>
<sequence>MSNVQYSPSQSRHQPQRPANSDRKRGASHDHHSLAQQDRALLWQGVTQGPAQMPSNPGTTANGQRTEQVWMPSGKAETPKMVEFTSSTSSPERLEPKTSAPRPMENTSLTTPVSEPTRNSQEEYKGRRSPAALPQLQTAGDPFKFTPAPMMPGSGDLSRDESATVRLYAAQIARARSNVDTEEKYHENMARLFAPLDAQPPNLASTLVTSDRIDGASAPAVAATNTEHTAGTQPRNGLSAMVSQEVSLSPTVPIPGASKPSEVRSGDPTISKTNTNVTDDDLAAADAANN</sequence>
<feature type="compositionally biased region" description="Polar residues" evidence="1">
    <location>
        <begin position="105"/>
        <end position="119"/>
    </location>
</feature>
<feature type="region of interest" description="Disordered" evidence="1">
    <location>
        <begin position="219"/>
        <end position="290"/>
    </location>
</feature>
<name>A0ABR1Y8N4_9PEZI</name>
<evidence type="ECO:0000313" key="2">
    <source>
        <dbReference type="EMBL" id="KAK8222695.1"/>
    </source>
</evidence>
<feature type="region of interest" description="Disordered" evidence="1">
    <location>
        <begin position="1"/>
        <end position="141"/>
    </location>
</feature>
<dbReference type="Proteomes" id="UP001492380">
    <property type="component" value="Unassembled WGS sequence"/>
</dbReference>
<dbReference type="EMBL" id="JBBWRZ010000015">
    <property type="protein sequence ID" value="KAK8222695.1"/>
    <property type="molecule type" value="Genomic_DNA"/>
</dbReference>
<comment type="caution">
    <text evidence="2">The sequence shown here is derived from an EMBL/GenBank/DDBJ whole genome shotgun (WGS) entry which is preliminary data.</text>
</comment>
<feature type="compositionally biased region" description="Basic and acidic residues" evidence="1">
    <location>
        <begin position="20"/>
        <end position="33"/>
    </location>
</feature>
<accession>A0ABR1Y8N4</accession>
<feature type="compositionally biased region" description="Polar residues" evidence="1">
    <location>
        <begin position="223"/>
        <end position="250"/>
    </location>
</feature>
<feature type="compositionally biased region" description="Polar residues" evidence="1">
    <location>
        <begin position="45"/>
        <end position="67"/>
    </location>
</feature>
<feature type="compositionally biased region" description="Polar residues" evidence="1">
    <location>
        <begin position="1"/>
        <end position="19"/>
    </location>
</feature>
<organism evidence="2 3">
    <name type="scientific">Phyllosticta capitalensis</name>
    <dbReference type="NCBI Taxonomy" id="121624"/>
    <lineage>
        <taxon>Eukaryota</taxon>
        <taxon>Fungi</taxon>
        <taxon>Dikarya</taxon>
        <taxon>Ascomycota</taxon>
        <taxon>Pezizomycotina</taxon>
        <taxon>Dothideomycetes</taxon>
        <taxon>Dothideomycetes incertae sedis</taxon>
        <taxon>Botryosphaeriales</taxon>
        <taxon>Phyllostictaceae</taxon>
        <taxon>Phyllosticta</taxon>
    </lineage>
</organism>
<proteinExistence type="predicted"/>
<evidence type="ECO:0000313" key="3">
    <source>
        <dbReference type="Proteomes" id="UP001492380"/>
    </source>
</evidence>